<reference evidence="2 3" key="1">
    <citation type="submission" date="2017-06" db="EMBL/GenBank/DDBJ databases">
        <title>Biodegradation of gentamicin by bacterial consortia AMQD4 in synthetic medium and raw gentamicin sewage.</title>
        <authorList>
            <person name="Chang H."/>
            <person name="Feng Y."/>
            <person name="Li Z."/>
            <person name="Xue J."/>
            <person name="Cheng D."/>
        </authorList>
    </citation>
    <scope>NUCLEOTIDE SEQUENCE [LARGE SCALE GENOMIC DNA]</scope>
    <source>
        <strain evidence="2 3">BZC3</strain>
    </source>
</reference>
<evidence type="ECO:0000313" key="2">
    <source>
        <dbReference type="EMBL" id="ASD27488.1"/>
    </source>
</evidence>
<protein>
    <recommendedName>
        <fullName evidence="4">DUF4424 domain-containing protein</fullName>
    </recommendedName>
</protein>
<gene>
    <name evidence="2" type="ORF">CD943_11665</name>
</gene>
<evidence type="ECO:0008006" key="4">
    <source>
        <dbReference type="Google" id="ProtNLM"/>
    </source>
</evidence>
<dbReference type="AlphaFoldDB" id="A0A1Z3LZ56"/>
<dbReference type="Pfam" id="PF19147">
    <property type="entry name" value="DUF5829"/>
    <property type="match status" value="1"/>
</dbReference>
<organism evidence="2 3">
    <name type="scientific">Brevundimonas diminuta</name>
    <name type="common">Pseudomonas diminuta</name>
    <dbReference type="NCBI Taxonomy" id="293"/>
    <lineage>
        <taxon>Bacteria</taxon>
        <taxon>Pseudomonadati</taxon>
        <taxon>Pseudomonadota</taxon>
        <taxon>Alphaproteobacteria</taxon>
        <taxon>Caulobacterales</taxon>
        <taxon>Caulobacteraceae</taxon>
        <taxon>Brevundimonas</taxon>
    </lineage>
</organism>
<accession>A0A1Z3LZ56</accession>
<name>A0A1Z3LZ56_BREDI</name>
<evidence type="ECO:0000313" key="3">
    <source>
        <dbReference type="Proteomes" id="UP000197024"/>
    </source>
</evidence>
<keyword evidence="1" id="KW-0732">Signal</keyword>
<evidence type="ECO:0000256" key="1">
    <source>
        <dbReference type="SAM" id="SignalP"/>
    </source>
</evidence>
<sequence length="306" mass="33362">MMRFALVLSVLGTLTTADAEAPDAPQRPPAFAVASRPAPALNHVYVVLDAATFAAVRDSAPLSRLLGRADGGLPDYAPPQPGADRVFFRGRETYLEFFAPENRFGEPVGKVGVALGYDAPGDLDALERIWRRTCPIGARRTPVRYRRVDPSVPWYDSVQCDETAGGDHLAVWAMAYRPEFHRWQSGTGPTEAPQTSRAHILAPRSAEGQGRFDITRLALQVTPPMFRLLIRQLEDAGLQRRETADGTLLTGDGWTLLLRASEDPPRLLSLDLATADAPPDRLSLGSGVLIRMGLQTVAFRPTKGVD</sequence>
<dbReference type="EMBL" id="CP021995">
    <property type="protein sequence ID" value="ASD27488.1"/>
    <property type="molecule type" value="Genomic_DNA"/>
</dbReference>
<dbReference type="InterPro" id="IPR043869">
    <property type="entry name" value="DUF5829"/>
</dbReference>
<reference evidence="2 3" key="2">
    <citation type="submission" date="2017-06" db="EMBL/GenBank/DDBJ databases">
        <authorList>
            <person name="Kim H.J."/>
            <person name="Triplett B.A."/>
        </authorList>
    </citation>
    <scope>NUCLEOTIDE SEQUENCE [LARGE SCALE GENOMIC DNA]</scope>
    <source>
        <strain evidence="2 3">BZC3</strain>
    </source>
</reference>
<proteinExistence type="predicted"/>
<feature type="chain" id="PRO_5012757583" description="DUF4424 domain-containing protein" evidence="1">
    <location>
        <begin position="20"/>
        <end position="306"/>
    </location>
</feature>
<feature type="signal peptide" evidence="1">
    <location>
        <begin position="1"/>
        <end position="19"/>
    </location>
</feature>
<dbReference type="RefSeq" id="WP_088411128.1">
    <property type="nucleotide sequence ID" value="NZ_CP021995.1"/>
</dbReference>
<dbReference type="Proteomes" id="UP000197024">
    <property type="component" value="Chromosome"/>
</dbReference>
<dbReference type="STRING" id="293.GCA_000988015_00275"/>